<dbReference type="EMBL" id="QRIN01000072">
    <property type="protein sequence ID" value="RHG63249.1"/>
    <property type="molecule type" value="Genomic_DNA"/>
</dbReference>
<organism evidence="1 2">
    <name type="scientific">Segatella copri</name>
    <dbReference type="NCBI Taxonomy" id="165179"/>
    <lineage>
        <taxon>Bacteria</taxon>
        <taxon>Pseudomonadati</taxon>
        <taxon>Bacteroidota</taxon>
        <taxon>Bacteroidia</taxon>
        <taxon>Bacteroidales</taxon>
        <taxon>Prevotellaceae</taxon>
        <taxon>Segatella</taxon>
    </lineage>
</organism>
<dbReference type="RefSeq" id="WP_118201536.1">
    <property type="nucleotide sequence ID" value="NZ_QRIE01000075.1"/>
</dbReference>
<dbReference type="AlphaFoldDB" id="A0A3R6KKF2"/>
<protein>
    <submittedName>
        <fullName evidence="1">Uncharacterized protein</fullName>
    </submittedName>
</protein>
<evidence type="ECO:0000313" key="1">
    <source>
        <dbReference type="EMBL" id="RHG63249.1"/>
    </source>
</evidence>
<comment type="caution">
    <text evidence="1">The sequence shown here is derived from an EMBL/GenBank/DDBJ whole genome shotgun (WGS) entry which is preliminary data.</text>
</comment>
<sequence>MGSSFFESSNLQEIYVPASVREIGSIKDNDENDIDVYIYSDQIDDIEDLCCDARLIYVMPEAYGHYKELMDDIDTDAKLKKMPSEKLNFYQEYSVTEPEKSKVPKTVEPKAQTVESMTVAPPMPQIPQKSESIPTQATAAQAVKSPGNLFSDGLKELINSVAESDELTDKKKEIVLHRAIKEGEDPDEVEMVLEARFFEAHNK</sequence>
<evidence type="ECO:0000313" key="2">
    <source>
        <dbReference type="Proteomes" id="UP000286501"/>
    </source>
</evidence>
<dbReference type="Proteomes" id="UP000286501">
    <property type="component" value="Unassembled WGS sequence"/>
</dbReference>
<name>A0A3R6KKF2_9BACT</name>
<gene>
    <name evidence="1" type="ORF">DW250_13385</name>
</gene>
<proteinExistence type="predicted"/>
<reference evidence="1 2" key="1">
    <citation type="submission" date="2018-08" db="EMBL/GenBank/DDBJ databases">
        <title>A genome reference for cultivated species of the human gut microbiota.</title>
        <authorList>
            <person name="Zou Y."/>
            <person name="Xue W."/>
            <person name="Luo G."/>
        </authorList>
    </citation>
    <scope>NUCLEOTIDE SEQUENCE [LARGE SCALE GENOMIC DNA]</scope>
    <source>
        <strain evidence="1 2">AM22-1</strain>
    </source>
</reference>
<accession>A0A3R6KKF2</accession>